<dbReference type="InterPro" id="IPR023365">
    <property type="entry name" value="Sortase_dom-sf"/>
</dbReference>
<organism evidence="3 4">
    <name type="scientific">Cytobacillus pseudoceanisediminis</name>
    <dbReference type="NCBI Taxonomy" id="3051614"/>
    <lineage>
        <taxon>Bacteria</taxon>
        <taxon>Bacillati</taxon>
        <taxon>Bacillota</taxon>
        <taxon>Bacilli</taxon>
        <taxon>Bacillales</taxon>
        <taxon>Bacillaceae</taxon>
        <taxon>Cytobacillus</taxon>
    </lineage>
</organism>
<dbReference type="EMBL" id="CP151651">
    <property type="protein sequence ID" value="WZP06858.1"/>
    <property type="molecule type" value="Genomic_DNA"/>
</dbReference>
<dbReference type="NCBIfam" id="TIGR01076">
    <property type="entry name" value="sortase_fam"/>
    <property type="match status" value="1"/>
</dbReference>
<reference evidence="3 4" key="1">
    <citation type="submission" date="2024-04" db="EMBL/GenBank/DDBJ databases">
        <title>Screening of coral probiotics and analysis of their probiotic properties.</title>
        <authorList>
            <person name="Wang S."/>
        </authorList>
    </citation>
    <scope>NUCLEOTIDE SEQUENCE [LARGE SCALE GENOMIC DNA]</scope>
    <source>
        <strain evidence="3 4">GXU-Z9</strain>
    </source>
</reference>
<name>A0ABZ2ZI25_9BACI</name>
<proteinExistence type="predicted"/>
<dbReference type="Proteomes" id="UP001472074">
    <property type="component" value="Chromosome"/>
</dbReference>
<keyword evidence="2" id="KW-0472">Membrane</keyword>
<keyword evidence="1" id="KW-0378">Hydrolase</keyword>
<evidence type="ECO:0000256" key="1">
    <source>
        <dbReference type="ARBA" id="ARBA00022801"/>
    </source>
</evidence>
<sequence>MYRGNKLRLLSGAGSVFLGLGLVLYPQIEKMLLDSKQKKLIAAFEMIGEKNSTTITSSTAGGGKDTSLEDGIRGVILIPRIDAAIPIFEGADEKSLSLGVSMIEPEKQFGVHNVGIAGHRAFAYGKQFNRLDELSVNDEIEIKTQQGNYKFVVDQTLIVDRTEVEVLRDKSNPYITLVTCTPIGEENPKKRLIVQAKLKVNGIKKTELNGMKRGNDEKKI</sequence>
<evidence type="ECO:0000256" key="2">
    <source>
        <dbReference type="SAM" id="Phobius"/>
    </source>
</evidence>
<accession>A0ABZ2ZI25</accession>
<dbReference type="InterPro" id="IPR042000">
    <property type="entry name" value="Sortase_D_2"/>
</dbReference>
<gene>
    <name evidence="3" type="ORF">AADC60_22820</name>
</gene>
<evidence type="ECO:0000313" key="4">
    <source>
        <dbReference type="Proteomes" id="UP001472074"/>
    </source>
</evidence>
<feature type="transmembrane region" description="Helical" evidence="2">
    <location>
        <begin position="7"/>
        <end position="28"/>
    </location>
</feature>
<keyword evidence="2" id="KW-0812">Transmembrane</keyword>
<evidence type="ECO:0000313" key="3">
    <source>
        <dbReference type="EMBL" id="WZP06858.1"/>
    </source>
</evidence>
<dbReference type="CDD" id="cd06166">
    <property type="entry name" value="Sortase_D_2"/>
    <property type="match status" value="1"/>
</dbReference>
<keyword evidence="2" id="KW-1133">Transmembrane helix</keyword>
<dbReference type="SUPFAM" id="SSF63817">
    <property type="entry name" value="Sortase"/>
    <property type="match status" value="1"/>
</dbReference>
<protein>
    <submittedName>
        <fullName evidence="3">Class D sortase</fullName>
    </submittedName>
</protein>
<dbReference type="Pfam" id="PF04203">
    <property type="entry name" value="Sortase"/>
    <property type="match status" value="1"/>
</dbReference>
<dbReference type="InterPro" id="IPR005754">
    <property type="entry name" value="Sortase"/>
</dbReference>
<dbReference type="Gene3D" id="2.40.260.10">
    <property type="entry name" value="Sortase"/>
    <property type="match status" value="1"/>
</dbReference>
<dbReference type="RefSeq" id="WP_342025682.1">
    <property type="nucleotide sequence ID" value="NZ_CP151651.1"/>
</dbReference>
<keyword evidence="4" id="KW-1185">Reference proteome</keyword>